<dbReference type="Gene3D" id="3.40.50.1580">
    <property type="entry name" value="Nucleoside phosphorylase domain"/>
    <property type="match status" value="1"/>
</dbReference>
<dbReference type="OrthoDB" id="7945729at2"/>
<dbReference type="PANTHER" id="PTHR43691:SF11">
    <property type="entry name" value="FI09636P-RELATED"/>
    <property type="match status" value="1"/>
</dbReference>
<evidence type="ECO:0000313" key="5">
    <source>
        <dbReference type="EMBL" id="RIA66528.1"/>
    </source>
</evidence>
<proteinExistence type="predicted"/>
<dbReference type="RefSeq" id="WP_119016681.1">
    <property type="nucleotide sequence ID" value="NZ_QXEV01000022.1"/>
</dbReference>
<evidence type="ECO:0000313" key="6">
    <source>
        <dbReference type="Proteomes" id="UP000266506"/>
    </source>
</evidence>
<sequence>MSIINSYCKEGKPLINVSDCYEKSDITFDSFIVTFSRRIIDLLKDNDLIEVVSIDGIRSISEIYPVYRFKGTNIGLIKTSIGAPITSVLLMEVAHIYNCNKAVIFGTCGALDKNIEPSTLIVPSACYRDEGTSYHYMEPSDYIDIKNYKDVSSYLDELNLKYVIGKSWTTDAFFRETDIEMNERKKEGCIAVEMELAAVEAVARYHNIDIYPFLYRADNLDSKSWDRGARDSMLSNDKRLEIINVAYYIAKRIAEK</sequence>
<dbReference type="InterPro" id="IPR035994">
    <property type="entry name" value="Nucleoside_phosphorylase_sf"/>
</dbReference>
<dbReference type="EC" id="2.4.2.3" evidence="1"/>
<dbReference type="GO" id="GO:0005829">
    <property type="term" value="C:cytosol"/>
    <property type="evidence" value="ECO:0007669"/>
    <property type="project" value="TreeGrafter"/>
</dbReference>
<reference evidence="5 6" key="1">
    <citation type="submission" date="2018-08" db="EMBL/GenBank/DDBJ databases">
        <title>Genomic Encyclopedia of Archaeal and Bacterial Type Strains, Phase II (KMG-II): from individual species to whole genera.</title>
        <authorList>
            <person name="Goeker M."/>
        </authorList>
    </citation>
    <scope>NUCLEOTIDE SEQUENCE [LARGE SCALE GENOMIC DNA]</scope>
    <source>
        <strain evidence="5 6">ATCC 27112</strain>
    </source>
</reference>
<dbReference type="GO" id="GO:0004850">
    <property type="term" value="F:uridine phosphorylase activity"/>
    <property type="evidence" value="ECO:0007669"/>
    <property type="project" value="UniProtKB-EC"/>
</dbReference>
<dbReference type="SUPFAM" id="SSF53167">
    <property type="entry name" value="Purine and uridine phosphorylases"/>
    <property type="match status" value="1"/>
</dbReference>
<dbReference type="InParanoid" id="A0A397QZR3"/>
<dbReference type="InterPro" id="IPR000845">
    <property type="entry name" value="Nucleoside_phosphorylase_d"/>
</dbReference>
<dbReference type="GO" id="GO:0006152">
    <property type="term" value="P:purine nucleoside catabolic process"/>
    <property type="evidence" value="ECO:0007669"/>
    <property type="project" value="TreeGrafter"/>
</dbReference>
<evidence type="ECO:0000256" key="1">
    <source>
        <dbReference type="ARBA" id="ARBA00011888"/>
    </source>
</evidence>
<gene>
    <name evidence="5" type="ORF">EI71_01577</name>
</gene>
<keyword evidence="6" id="KW-1185">Reference proteome</keyword>
<comment type="caution">
    <text evidence="5">The sequence shown here is derived from an EMBL/GenBank/DDBJ whole genome shotgun (WGS) entry which is preliminary data.</text>
</comment>
<dbReference type="AlphaFoldDB" id="A0A397QZR3"/>
<dbReference type="PANTHER" id="PTHR43691">
    <property type="entry name" value="URIDINE PHOSPHORYLASE"/>
    <property type="match status" value="1"/>
</dbReference>
<dbReference type="Proteomes" id="UP000266506">
    <property type="component" value="Unassembled WGS sequence"/>
</dbReference>
<organism evidence="5 6">
    <name type="scientific">Anaeroplasma bactoclasticum</name>
    <dbReference type="NCBI Taxonomy" id="2088"/>
    <lineage>
        <taxon>Bacteria</taxon>
        <taxon>Bacillati</taxon>
        <taxon>Mycoplasmatota</taxon>
        <taxon>Mollicutes</taxon>
        <taxon>Anaeroplasmatales</taxon>
        <taxon>Anaeroplasmataceae</taxon>
        <taxon>Anaeroplasma</taxon>
    </lineage>
</organism>
<protein>
    <recommendedName>
        <fullName evidence="2">Uridine phosphorylase</fullName>
        <ecNumber evidence="1">2.4.2.3</ecNumber>
    </recommendedName>
</protein>
<dbReference type="GO" id="GO:0004731">
    <property type="term" value="F:purine-nucleoside phosphorylase activity"/>
    <property type="evidence" value="ECO:0007669"/>
    <property type="project" value="TreeGrafter"/>
</dbReference>
<dbReference type="CDD" id="cd09007">
    <property type="entry name" value="NP-I_spr0068"/>
    <property type="match status" value="1"/>
</dbReference>
<evidence type="ECO:0000256" key="3">
    <source>
        <dbReference type="ARBA" id="ARBA00048447"/>
    </source>
</evidence>
<dbReference type="EMBL" id="QXEV01000022">
    <property type="protein sequence ID" value="RIA66528.1"/>
    <property type="molecule type" value="Genomic_DNA"/>
</dbReference>
<evidence type="ECO:0000259" key="4">
    <source>
        <dbReference type="Pfam" id="PF01048"/>
    </source>
</evidence>
<feature type="domain" description="Nucleoside phosphorylase" evidence="4">
    <location>
        <begin position="67"/>
        <end position="210"/>
    </location>
</feature>
<dbReference type="Pfam" id="PF01048">
    <property type="entry name" value="PNP_UDP_1"/>
    <property type="match status" value="1"/>
</dbReference>
<accession>A0A397QZR3</accession>
<evidence type="ECO:0000256" key="2">
    <source>
        <dbReference type="ARBA" id="ARBA00021980"/>
    </source>
</evidence>
<name>A0A397QZR3_9MOLU</name>
<comment type="catalytic activity">
    <reaction evidence="3">
        <text>uridine + phosphate = alpha-D-ribose 1-phosphate + uracil</text>
        <dbReference type="Rhea" id="RHEA:24388"/>
        <dbReference type="ChEBI" id="CHEBI:16704"/>
        <dbReference type="ChEBI" id="CHEBI:17568"/>
        <dbReference type="ChEBI" id="CHEBI:43474"/>
        <dbReference type="ChEBI" id="CHEBI:57720"/>
        <dbReference type="EC" id="2.4.2.3"/>
    </reaction>
</comment>